<dbReference type="PANTHER" id="PTHR10579">
    <property type="entry name" value="CALCIUM-ACTIVATED CHLORIDE CHANNEL REGULATOR"/>
    <property type="match status" value="1"/>
</dbReference>
<dbReference type="SMART" id="SM00327">
    <property type="entry name" value="VWA"/>
    <property type="match status" value="1"/>
</dbReference>
<dbReference type="PROSITE" id="PS50234">
    <property type="entry name" value="VWFA"/>
    <property type="match status" value="1"/>
</dbReference>
<dbReference type="RefSeq" id="XP_030977355.1">
    <property type="nucleotide sequence ID" value="XM_031131920.1"/>
</dbReference>
<dbReference type="SUPFAM" id="SSF53300">
    <property type="entry name" value="vWA-like"/>
    <property type="match status" value="1"/>
</dbReference>
<dbReference type="GeneID" id="41966825"/>
<reference evidence="3" key="2">
    <citation type="submission" date="2019-10" db="EMBL/GenBank/DDBJ databases">
        <authorList>
            <consortium name="NCBI Genome Project"/>
        </authorList>
    </citation>
    <scope>NUCLEOTIDE SEQUENCE</scope>
    <source>
        <strain evidence="3">NI907</strain>
    </source>
</reference>
<dbReference type="InterPro" id="IPR039510">
    <property type="entry name" value="Vint_dom"/>
</dbReference>
<sequence>MGDSASDSGSSRTIKEEDIGIDIRPLASKDGILIKVQPQQEPKTSNRAPIDLVLAVSVSKSMQTEAPAPVDEKQVAERFGLTVLDLVKHACLTILKTLEEGDRLAIVIIAGTAQVLQPLTAQHKRAKGLSGIFLEGLRLLANMLGPTNMWDGVQKGLELLQTGQDETYRVPALMLLTDGMDDYMPQEGWLPKLKSMGPPLAPIHTFGFGYNVKSGPLKSISEFSGGRYTYIPDSDMIATVLIHSMANIQSTTATEARLTIKGNHLKLLSPFGSAVRLDQTSQSSSDPNNSSIYRIDIPLGSIQFGQSRDIYLAYERPPPEDCIIEAELTFRNLSGNYRQVGIKHRAVDFADLSPAEVAYHISRAQICRFLSSLFPTRASTGDLFHGLHSAEHTFPLLKADIDARLFPDDPDCASLMADLEGAPPHGQISLALRHEHQFRWGGHYLLSLLDAHANQVCNSYKDAGPQRYGRNSPFFKRCRDALEAAFDDVEAPRPSIDVHETFPPPAPWYAPERVYKPSTTTFISVPDLAHRRKQGYHVDSYTLIRPRFNQSSNPCFAGTTMVRLAGDGGVVPISQLRTGVSVATPAGPRPVEIVLKTSVHNETMVRLPGGVLVTPWHPVKMGGGGAEWMLPAAAAAAADGQADGKTTYSGFTYSLLLQEETPSGDGREDPIAAAEQHAFCVGSDGIWGVALGHGIVEGSDVRAHRFFGDRDACICALAMLSVYEGGVVTSAGTLRSMDTGKVIGFRMLDDGDETAARRGVAARVCRTSGCEGKTV</sequence>
<organism evidence="2 3">
    <name type="scientific">Pyricularia grisea</name>
    <name type="common">Crabgrass-specific blast fungus</name>
    <name type="synonym">Magnaporthe grisea</name>
    <dbReference type="NCBI Taxonomy" id="148305"/>
    <lineage>
        <taxon>Eukaryota</taxon>
        <taxon>Fungi</taxon>
        <taxon>Dikarya</taxon>
        <taxon>Ascomycota</taxon>
        <taxon>Pezizomycotina</taxon>
        <taxon>Sordariomycetes</taxon>
        <taxon>Sordariomycetidae</taxon>
        <taxon>Magnaporthales</taxon>
        <taxon>Pyriculariaceae</taxon>
        <taxon>Pyricularia</taxon>
    </lineage>
</organism>
<dbReference type="KEGG" id="pgri:PgNI_11962"/>
<dbReference type="InterPro" id="IPR036465">
    <property type="entry name" value="vWFA_dom_sf"/>
</dbReference>
<dbReference type="SUPFAM" id="SSF51294">
    <property type="entry name" value="Hedgehog/intein (Hint) domain"/>
    <property type="match status" value="1"/>
</dbReference>
<dbReference type="Pfam" id="PF14623">
    <property type="entry name" value="Vint"/>
    <property type="match status" value="1"/>
</dbReference>
<evidence type="ECO:0000313" key="2">
    <source>
        <dbReference type="Proteomes" id="UP000515153"/>
    </source>
</evidence>
<dbReference type="Gene3D" id="3.40.50.410">
    <property type="entry name" value="von Willebrand factor, type A domain"/>
    <property type="match status" value="1"/>
</dbReference>
<dbReference type="Pfam" id="PF14624">
    <property type="entry name" value="Vwaint"/>
    <property type="match status" value="1"/>
</dbReference>
<evidence type="ECO:0000259" key="1">
    <source>
        <dbReference type="PROSITE" id="PS50234"/>
    </source>
</evidence>
<feature type="domain" description="VWFA" evidence="1">
    <location>
        <begin position="51"/>
        <end position="245"/>
    </location>
</feature>
<reference evidence="3" key="3">
    <citation type="submission" date="2025-08" db="UniProtKB">
        <authorList>
            <consortium name="RefSeq"/>
        </authorList>
    </citation>
    <scope>IDENTIFICATION</scope>
    <source>
        <strain evidence="3">NI907</strain>
    </source>
</reference>
<accession>A0A6P8AR30</accession>
<dbReference type="InterPro" id="IPR032838">
    <property type="entry name" value="Vwaint_dom"/>
</dbReference>
<evidence type="ECO:0000313" key="3">
    <source>
        <dbReference type="RefSeq" id="XP_030977355.1"/>
    </source>
</evidence>
<dbReference type="AlphaFoldDB" id="A0A6P8AR30"/>
<dbReference type="Pfam" id="PF13519">
    <property type="entry name" value="VWA_2"/>
    <property type="match status" value="1"/>
</dbReference>
<reference evidence="3" key="1">
    <citation type="journal article" date="2019" name="Mol. Biol. Evol.">
        <title>Blast fungal genomes show frequent chromosomal changes, gene gains and losses, and effector gene turnover.</title>
        <authorList>
            <person name="Gomez Luciano L.B."/>
            <person name="Jason Tsai I."/>
            <person name="Chuma I."/>
            <person name="Tosa Y."/>
            <person name="Chen Y.H."/>
            <person name="Li J.Y."/>
            <person name="Li M.Y."/>
            <person name="Jade Lu M.Y."/>
            <person name="Nakayashiki H."/>
            <person name="Li W.H."/>
        </authorList>
    </citation>
    <scope>NUCLEOTIDE SEQUENCE</scope>
    <source>
        <strain evidence="3">NI907</strain>
    </source>
</reference>
<dbReference type="PANTHER" id="PTHR10579:SF156">
    <property type="entry name" value="VWFA DOMAIN-CONTAINING PROTEIN"/>
    <property type="match status" value="1"/>
</dbReference>
<dbReference type="InterPro" id="IPR051266">
    <property type="entry name" value="CLCR"/>
</dbReference>
<dbReference type="InterPro" id="IPR002035">
    <property type="entry name" value="VWF_A"/>
</dbReference>
<gene>
    <name evidence="3" type="ORF">PgNI_11962</name>
</gene>
<proteinExistence type="predicted"/>
<dbReference type="Proteomes" id="UP000515153">
    <property type="component" value="Unplaced"/>
</dbReference>
<name>A0A6P8AR30_PYRGI</name>
<keyword evidence="2" id="KW-1185">Reference proteome</keyword>
<dbReference type="InterPro" id="IPR036844">
    <property type="entry name" value="Hint_dom_sf"/>
</dbReference>
<protein>
    <recommendedName>
        <fullName evidence="1">VWFA domain-containing protein</fullName>
    </recommendedName>
</protein>